<proteinExistence type="predicted"/>
<feature type="compositionally biased region" description="Acidic residues" evidence="1">
    <location>
        <begin position="1081"/>
        <end position="1090"/>
    </location>
</feature>
<dbReference type="Gene3D" id="3.90.550.10">
    <property type="entry name" value="Spore Coat Polysaccharide Biosynthesis Protein SpsA, Chain A"/>
    <property type="match status" value="1"/>
</dbReference>
<dbReference type="Pfam" id="PF13641">
    <property type="entry name" value="Glyco_tranf_2_3"/>
    <property type="match status" value="1"/>
</dbReference>
<keyword evidence="3" id="KW-0808">Transferase</keyword>
<protein>
    <submittedName>
        <fullName evidence="3">GT2 family glycosyltransferase</fullName>
    </submittedName>
</protein>
<dbReference type="SUPFAM" id="SSF53448">
    <property type="entry name" value="Nucleotide-diphospho-sugar transferases"/>
    <property type="match status" value="1"/>
</dbReference>
<sequence length="1090" mass="112964">MQPRVTAILVARNGAKHLERTLEALARQTRQPDIVITVDCGSTDATGDLLAQFGPTQFIAASADLSFGQAIAAAVRVTSPPEHDREMLWLLAQDSAPEPGALDKLLDELEISPSVAVAGPKVMEWEAEKYIHDFGITMTPGGSTVTLVESELDQGQHDGLSDVLAVSAGGMLVRHTVWNQLGGFDPALPIVDDSLDFCVRVRLAGYRVSVAPAARVASAGAGVAGPNQSSRGRLRRRRVRAERSAQLHRRLVYSPSWALAFHWLSLVPLAFLRSIGQLLKKEPGAVLGEFAAAFSAAFHGGRVRTARRQLAATRSLGWASIASLRVSSAEMRRRHALQREASLAGVRGDRPEIRFFASGGAWTVLAAGFLSVIMFAPLLNAQTLTGGGMLPLSGNVFDLWSSATYGWRDISLGFVGAADPFSAVLAVLGSLTFWAPSFSLVLLYLLALPLAALGAWMASTRLTERGGLRALAAVLWVFAPTFLSALSTGRPAAILVHLLLPWLFFAGYAAARSWSASASAALLFAAIVACAPSLAPALLLIWLVVLLTSGRSVMRFIGIPLPALVLAAPLAIDQGLRGNWLALLADPGVPLSTPQVSDWQIALGFPSGQLGGWVPLLNQLAIPGVNAEILLPVLLVPVALLALTALLLNGARIGAFALLVALLGFVTALGANHLILASVGADSIGVWAGAGLSLYWLGIVGAVVIALRALRRVALAPGITAALALSIVALPLVIAVPLGTTLVAKGTDRTQPAFIDAEAQINSRVGTLQITPQADGGIRATVVRGTGAVLNQQATLESTDSSLNQEQHDLATLAGNLASRSGFDAAAGLADFGIRFVVLQTEAEPENGVPTPSGPEADATAIRTETALDGNAALAPVGDTSFGRLWQHEATPEERASAAIPSNAGGLYGLLWTIAAIVVIGVTVLLSIPTGAGREAVRQANRDAIRRAAREQAKQTKPKKRAGRVKKWTGRKPSRADAAGSATSSAAAAAAAGASVAGGKRDARAAAKASLATKKSEAAAAKTAEAAAKSAAKADAKARTQAAVRAAQRDDEQSPEATAAPATAAPAPAAPAPAAPNTETPDSEEADNAK</sequence>
<gene>
    <name evidence="3" type="ORF">BJ997_002673</name>
</gene>
<evidence type="ECO:0000313" key="4">
    <source>
        <dbReference type="Proteomes" id="UP000561726"/>
    </source>
</evidence>
<feature type="compositionally biased region" description="Basic residues" evidence="1">
    <location>
        <begin position="956"/>
        <end position="973"/>
    </location>
</feature>
<feature type="transmembrane region" description="Helical" evidence="2">
    <location>
        <begin position="629"/>
        <end position="648"/>
    </location>
</feature>
<dbReference type="Proteomes" id="UP000561726">
    <property type="component" value="Unassembled WGS sequence"/>
</dbReference>
<feature type="transmembrane region" description="Helical" evidence="2">
    <location>
        <begin position="684"/>
        <end position="707"/>
    </location>
</feature>
<feature type="compositionally biased region" description="Low complexity" evidence="1">
    <location>
        <begin position="1055"/>
        <end position="1067"/>
    </location>
</feature>
<feature type="transmembrane region" description="Helical" evidence="2">
    <location>
        <begin position="441"/>
        <end position="458"/>
    </location>
</feature>
<reference evidence="3 4" key="1">
    <citation type="submission" date="2020-08" db="EMBL/GenBank/DDBJ databases">
        <title>Sequencing the genomes of 1000 actinobacteria strains.</title>
        <authorList>
            <person name="Klenk H.-P."/>
        </authorList>
    </citation>
    <scope>NUCLEOTIDE SEQUENCE [LARGE SCALE GENOMIC DNA]</scope>
    <source>
        <strain evidence="3 4">DSM 21065</strain>
    </source>
</reference>
<dbReference type="InterPro" id="IPR050834">
    <property type="entry name" value="Glycosyltransf_2"/>
</dbReference>
<dbReference type="GO" id="GO:0016740">
    <property type="term" value="F:transferase activity"/>
    <property type="evidence" value="ECO:0007669"/>
    <property type="project" value="UniProtKB-KW"/>
</dbReference>
<accession>A0A7W8ZY79</accession>
<dbReference type="InterPro" id="IPR029044">
    <property type="entry name" value="Nucleotide-diphossugar_trans"/>
</dbReference>
<feature type="compositionally biased region" description="Low complexity" evidence="1">
    <location>
        <begin position="1022"/>
        <end position="1031"/>
    </location>
</feature>
<feature type="transmembrane region" description="Helical" evidence="2">
    <location>
        <begin position="523"/>
        <end position="546"/>
    </location>
</feature>
<feature type="transmembrane region" description="Helical" evidence="2">
    <location>
        <begin position="470"/>
        <end position="486"/>
    </location>
</feature>
<dbReference type="RefSeq" id="WP_183323519.1">
    <property type="nucleotide sequence ID" value="NZ_JACHBQ010000001.1"/>
</dbReference>
<organism evidence="3 4">
    <name type="scientific">Cryobacterium roopkundense</name>
    <dbReference type="NCBI Taxonomy" id="1001240"/>
    <lineage>
        <taxon>Bacteria</taxon>
        <taxon>Bacillati</taxon>
        <taxon>Actinomycetota</taxon>
        <taxon>Actinomycetes</taxon>
        <taxon>Micrococcales</taxon>
        <taxon>Microbacteriaceae</taxon>
        <taxon>Cryobacterium</taxon>
    </lineage>
</organism>
<dbReference type="PANTHER" id="PTHR43685:SF3">
    <property type="entry name" value="SLR2126 PROTEIN"/>
    <property type="match status" value="1"/>
</dbReference>
<dbReference type="AlphaFoldDB" id="A0A7W8ZY79"/>
<comment type="caution">
    <text evidence="3">The sequence shown here is derived from an EMBL/GenBank/DDBJ whole genome shotgun (WGS) entry which is preliminary data.</text>
</comment>
<evidence type="ECO:0000256" key="1">
    <source>
        <dbReference type="SAM" id="MobiDB-lite"/>
    </source>
</evidence>
<keyword evidence="2" id="KW-0472">Membrane</keyword>
<feature type="transmembrane region" description="Helical" evidence="2">
    <location>
        <begin position="655"/>
        <end position="678"/>
    </location>
</feature>
<feature type="transmembrane region" description="Helical" evidence="2">
    <location>
        <begin position="907"/>
        <end position="928"/>
    </location>
</feature>
<feature type="transmembrane region" description="Helical" evidence="2">
    <location>
        <begin position="410"/>
        <end position="434"/>
    </location>
</feature>
<evidence type="ECO:0000313" key="3">
    <source>
        <dbReference type="EMBL" id="MBB5642125.1"/>
    </source>
</evidence>
<keyword evidence="2" id="KW-0812">Transmembrane</keyword>
<feature type="transmembrane region" description="Helical" evidence="2">
    <location>
        <begin position="355"/>
        <end position="379"/>
    </location>
</feature>
<dbReference type="PANTHER" id="PTHR43685">
    <property type="entry name" value="GLYCOSYLTRANSFERASE"/>
    <property type="match status" value="1"/>
</dbReference>
<feature type="region of interest" description="Disordered" evidence="1">
    <location>
        <begin position="949"/>
        <end position="981"/>
    </location>
</feature>
<feature type="transmembrane region" description="Helical" evidence="2">
    <location>
        <begin position="493"/>
        <end position="511"/>
    </location>
</feature>
<feature type="region of interest" description="Disordered" evidence="1">
    <location>
        <begin position="1022"/>
        <end position="1090"/>
    </location>
</feature>
<keyword evidence="2" id="KW-1133">Transmembrane helix</keyword>
<name>A0A7W8ZY79_9MICO</name>
<evidence type="ECO:0000256" key="2">
    <source>
        <dbReference type="SAM" id="Phobius"/>
    </source>
</evidence>
<feature type="transmembrane region" description="Helical" evidence="2">
    <location>
        <begin position="719"/>
        <end position="739"/>
    </location>
</feature>
<dbReference type="EMBL" id="JACHBQ010000001">
    <property type="protein sequence ID" value="MBB5642125.1"/>
    <property type="molecule type" value="Genomic_DNA"/>
</dbReference>